<keyword evidence="10 14" id="KW-0573">Peptidoglycan synthesis</keyword>
<keyword evidence="6 14" id="KW-0132">Cell division</keyword>
<evidence type="ECO:0000259" key="16">
    <source>
        <dbReference type="Pfam" id="PF02875"/>
    </source>
</evidence>
<keyword evidence="8 14" id="KW-0067">ATP-binding</keyword>
<evidence type="ECO:0000259" key="17">
    <source>
        <dbReference type="Pfam" id="PF08245"/>
    </source>
</evidence>
<dbReference type="Gene3D" id="3.40.1190.10">
    <property type="entry name" value="Mur-like, catalytic domain"/>
    <property type="match status" value="1"/>
</dbReference>
<dbReference type="GO" id="GO:0005737">
    <property type="term" value="C:cytoplasm"/>
    <property type="evidence" value="ECO:0007669"/>
    <property type="project" value="UniProtKB-SubCell"/>
</dbReference>
<keyword evidence="4 14" id="KW-0963">Cytoplasm</keyword>
<dbReference type="GO" id="GO:0008763">
    <property type="term" value="F:UDP-N-acetylmuramate-L-alanine ligase activity"/>
    <property type="evidence" value="ECO:0007669"/>
    <property type="project" value="UniProtKB-UniRule"/>
</dbReference>
<gene>
    <name evidence="14" type="primary">murC</name>
    <name evidence="18" type="ORF">C5L39_03795</name>
</gene>
<dbReference type="HAMAP" id="MF_00046">
    <property type="entry name" value="MurC"/>
    <property type="match status" value="1"/>
</dbReference>
<dbReference type="InterPro" id="IPR005758">
    <property type="entry name" value="UDP-N-AcMur_Ala_ligase_MurC"/>
</dbReference>
<reference evidence="18 19" key="1">
    <citation type="submission" date="2018-02" db="EMBL/GenBank/DDBJ databases">
        <title>Corynebacterium alimpuense sp. nov., a marine obligate actinomycete isolated from sediments of Valparaiso bay, Chile.</title>
        <authorList>
            <person name="Claverias F."/>
            <person name="Gonzales-Siles L."/>
            <person name="Salva-Serra F."/>
            <person name="Inganaes E."/>
            <person name="Molin K."/>
            <person name="Cumsille A."/>
            <person name="Undabarrena A."/>
            <person name="Couve E."/>
            <person name="Moore E.R.B."/>
            <person name="Gomila M."/>
            <person name="Camara B."/>
        </authorList>
    </citation>
    <scope>NUCLEOTIDE SEQUENCE [LARGE SCALE GENOMIC DNA]</scope>
    <source>
        <strain evidence="18 19">CCUG 69366</strain>
    </source>
</reference>
<comment type="caution">
    <text evidence="18">The sequence shown here is derived from an EMBL/GenBank/DDBJ whole genome shotgun (WGS) entry which is preliminary data.</text>
</comment>
<dbReference type="AlphaFoldDB" id="A0A3M8K8N2"/>
<evidence type="ECO:0000259" key="15">
    <source>
        <dbReference type="Pfam" id="PF01225"/>
    </source>
</evidence>
<evidence type="ECO:0000256" key="7">
    <source>
        <dbReference type="ARBA" id="ARBA00022741"/>
    </source>
</evidence>
<dbReference type="OrthoDB" id="9804126at2"/>
<dbReference type="SUPFAM" id="SSF53244">
    <property type="entry name" value="MurD-like peptide ligases, peptide-binding domain"/>
    <property type="match status" value="1"/>
</dbReference>
<evidence type="ECO:0000256" key="14">
    <source>
        <dbReference type="HAMAP-Rule" id="MF_00046"/>
    </source>
</evidence>
<protein>
    <recommendedName>
        <fullName evidence="3 14">UDP-N-acetylmuramate--L-alanine ligase</fullName>
        <ecNumber evidence="3 14">6.3.2.8</ecNumber>
    </recommendedName>
    <alternativeName>
        <fullName evidence="14">UDP-N-acetylmuramoyl-L-alanine synthetase</fullName>
    </alternativeName>
</protein>
<evidence type="ECO:0000256" key="11">
    <source>
        <dbReference type="ARBA" id="ARBA00023306"/>
    </source>
</evidence>
<keyword evidence="12 14" id="KW-0961">Cell wall biogenesis/degradation</keyword>
<dbReference type="GO" id="GO:0009252">
    <property type="term" value="P:peptidoglycan biosynthetic process"/>
    <property type="evidence" value="ECO:0007669"/>
    <property type="project" value="UniProtKB-UniRule"/>
</dbReference>
<dbReference type="Pfam" id="PF08245">
    <property type="entry name" value="Mur_ligase_M"/>
    <property type="match status" value="1"/>
</dbReference>
<dbReference type="PANTHER" id="PTHR43445:SF3">
    <property type="entry name" value="UDP-N-ACETYLMURAMATE--L-ALANINE LIGASE"/>
    <property type="match status" value="1"/>
</dbReference>
<dbReference type="NCBIfam" id="TIGR01082">
    <property type="entry name" value="murC"/>
    <property type="match status" value="1"/>
</dbReference>
<comment type="subcellular location">
    <subcellularLocation>
        <location evidence="1 14">Cytoplasm</location>
    </subcellularLocation>
</comment>
<keyword evidence="19" id="KW-1185">Reference proteome</keyword>
<dbReference type="Gene3D" id="3.90.190.20">
    <property type="entry name" value="Mur ligase, C-terminal domain"/>
    <property type="match status" value="1"/>
</dbReference>
<dbReference type="InterPro" id="IPR050061">
    <property type="entry name" value="MurCDEF_pg_biosynth"/>
</dbReference>
<feature type="domain" description="Mur ligase C-terminal" evidence="16">
    <location>
        <begin position="328"/>
        <end position="464"/>
    </location>
</feature>
<keyword evidence="7 14" id="KW-0547">Nucleotide-binding</keyword>
<dbReference type="InterPro" id="IPR004101">
    <property type="entry name" value="Mur_ligase_C"/>
</dbReference>
<feature type="domain" description="Mur ligase N-terminal catalytic" evidence="15">
    <location>
        <begin position="10"/>
        <end position="112"/>
    </location>
</feature>
<evidence type="ECO:0000256" key="12">
    <source>
        <dbReference type="ARBA" id="ARBA00023316"/>
    </source>
</evidence>
<evidence type="ECO:0000256" key="13">
    <source>
        <dbReference type="ARBA" id="ARBA00047833"/>
    </source>
</evidence>
<keyword evidence="11 14" id="KW-0131">Cell cycle</keyword>
<keyword evidence="9 14" id="KW-0133">Cell shape</keyword>
<dbReference type="PANTHER" id="PTHR43445">
    <property type="entry name" value="UDP-N-ACETYLMURAMATE--L-ALANINE LIGASE-RELATED"/>
    <property type="match status" value="1"/>
</dbReference>
<dbReference type="InterPro" id="IPR013221">
    <property type="entry name" value="Mur_ligase_cen"/>
</dbReference>
<name>A0A3M8K8N2_9CORY</name>
<dbReference type="UniPathway" id="UPA00219"/>
<dbReference type="EMBL" id="PTJO01000003">
    <property type="protein sequence ID" value="RNE49486.1"/>
    <property type="molecule type" value="Genomic_DNA"/>
</dbReference>
<evidence type="ECO:0000256" key="4">
    <source>
        <dbReference type="ARBA" id="ARBA00022490"/>
    </source>
</evidence>
<feature type="binding site" evidence="14">
    <location>
        <begin position="119"/>
        <end position="125"/>
    </location>
    <ligand>
        <name>ATP</name>
        <dbReference type="ChEBI" id="CHEBI:30616"/>
    </ligand>
</feature>
<evidence type="ECO:0000256" key="5">
    <source>
        <dbReference type="ARBA" id="ARBA00022598"/>
    </source>
</evidence>
<dbReference type="InterPro" id="IPR036615">
    <property type="entry name" value="Mur_ligase_C_dom_sf"/>
</dbReference>
<comment type="pathway">
    <text evidence="2 14">Cell wall biogenesis; peptidoglycan biosynthesis.</text>
</comment>
<comment type="function">
    <text evidence="14">Cell wall formation.</text>
</comment>
<dbReference type="Gene3D" id="3.40.50.720">
    <property type="entry name" value="NAD(P)-binding Rossmann-like Domain"/>
    <property type="match status" value="1"/>
</dbReference>
<evidence type="ECO:0000256" key="2">
    <source>
        <dbReference type="ARBA" id="ARBA00004752"/>
    </source>
</evidence>
<organism evidence="18 19">
    <name type="scientific">Corynebacterium alimapuense</name>
    <dbReference type="NCBI Taxonomy" id="1576874"/>
    <lineage>
        <taxon>Bacteria</taxon>
        <taxon>Bacillati</taxon>
        <taxon>Actinomycetota</taxon>
        <taxon>Actinomycetes</taxon>
        <taxon>Mycobacteriales</taxon>
        <taxon>Corynebacteriaceae</taxon>
        <taxon>Corynebacterium</taxon>
    </lineage>
</organism>
<sequence>MLESVDLSRVHLIGIGGSGMSGVARILLSRGATVTGSDVKDSRPVRALRSMGAQVAVGHDAANLELSGQLPTVVVVSFAAIPQDNPELAAAQAQSIPVLRRSDLLGELMAGFKQVLIAGTHGKTSTTSMAVAAMQAAGMDPSFAIGGQLNRSGTNAHHGTGEAFVAEADESDASLLRYSPDIAVVTNIEPDHLDFFGTAQAYFQVFDDFADRINQGGSLVVCLDDVHAAKLGERSLGRGVNVVGYGTAAAAALHPNIPLGAEVLSTEITDAGTTVHLTIDSQPVTTTLQIPGQHMVLNGAGALLAGYLAGGDLEGLSAGLSDFNGVRRRFEYRGSIDSGEFAGLRVYDDYAHHPTEVTAVMQAALQKVEAEGEGARVVVVFQPHLYSRTIEFAEEFAAALSLADHAVVLEIYGAREQPVEGVTSRIITDAMSGGVSYEPDFSAAVGTLRRHVRAGDLVLTMGAGDVTLLGSEIISGLAESLPDQ</sequence>
<evidence type="ECO:0000256" key="3">
    <source>
        <dbReference type="ARBA" id="ARBA00012211"/>
    </source>
</evidence>
<dbReference type="Pfam" id="PF02875">
    <property type="entry name" value="Mur_ligase_C"/>
    <property type="match status" value="1"/>
</dbReference>
<evidence type="ECO:0000256" key="6">
    <source>
        <dbReference type="ARBA" id="ARBA00022618"/>
    </source>
</evidence>
<dbReference type="SUPFAM" id="SSF53623">
    <property type="entry name" value="MurD-like peptide ligases, catalytic domain"/>
    <property type="match status" value="1"/>
</dbReference>
<evidence type="ECO:0000256" key="8">
    <source>
        <dbReference type="ARBA" id="ARBA00022840"/>
    </source>
</evidence>
<evidence type="ECO:0000313" key="18">
    <source>
        <dbReference type="EMBL" id="RNE49486.1"/>
    </source>
</evidence>
<dbReference type="EC" id="6.3.2.8" evidence="3 14"/>
<dbReference type="InterPro" id="IPR036565">
    <property type="entry name" value="Mur-like_cat_sf"/>
</dbReference>
<dbReference type="Proteomes" id="UP000266975">
    <property type="component" value="Unassembled WGS sequence"/>
</dbReference>
<dbReference type="Pfam" id="PF01225">
    <property type="entry name" value="Mur_ligase"/>
    <property type="match status" value="1"/>
</dbReference>
<evidence type="ECO:0000256" key="10">
    <source>
        <dbReference type="ARBA" id="ARBA00022984"/>
    </source>
</evidence>
<dbReference type="GO" id="GO:0051301">
    <property type="term" value="P:cell division"/>
    <property type="evidence" value="ECO:0007669"/>
    <property type="project" value="UniProtKB-KW"/>
</dbReference>
<comment type="similarity">
    <text evidence="14">Belongs to the MurCDEF family.</text>
</comment>
<evidence type="ECO:0000256" key="9">
    <source>
        <dbReference type="ARBA" id="ARBA00022960"/>
    </source>
</evidence>
<keyword evidence="5 14" id="KW-0436">Ligase</keyword>
<dbReference type="GO" id="GO:0071555">
    <property type="term" value="P:cell wall organization"/>
    <property type="evidence" value="ECO:0007669"/>
    <property type="project" value="UniProtKB-KW"/>
</dbReference>
<dbReference type="RefSeq" id="WP_123047533.1">
    <property type="nucleotide sequence ID" value="NZ_PTJO01000003.1"/>
</dbReference>
<feature type="domain" description="Mur ligase central" evidence="17">
    <location>
        <begin position="117"/>
        <end position="305"/>
    </location>
</feature>
<accession>A0A3M8K8N2</accession>
<evidence type="ECO:0000313" key="19">
    <source>
        <dbReference type="Proteomes" id="UP000266975"/>
    </source>
</evidence>
<dbReference type="GO" id="GO:0005524">
    <property type="term" value="F:ATP binding"/>
    <property type="evidence" value="ECO:0007669"/>
    <property type="project" value="UniProtKB-UniRule"/>
</dbReference>
<dbReference type="SUPFAM" id="SSF51984">
    <property type="entry name" value="MurCD N-terminal domain"/>
    <property type="match status" value="1"/>
</dbReference>
<comment type="catalytic activity">
    <reaction evidence="13 14">
        <text>UDP-N-acetyl-alpha-D-muramate + L-alanine + ATP = UDP-N-acetyl-alpha-D-muramoyl-L-alanine + ADP + phosphate + H(+)</text>
        <dbReference type="Rhea" id="RHEA:23372"/>
        <dbReference type="ChEBI" id="CHEBI:15378"/>
        <dbReference type="ChEBI" id="CHEBI:30616"/>
        <dbReference type="ChEBI" id="CHEBI:43474"/>
        <dbReference type="ChEBI" id="CHEBI:57972"/>
        <dbReference type="ChEBI" id="CHEBI:70757"/>
        <dbReference type="ChEBI" id="CHEBI:83898"/>
        <dbReference type="ChEBI" id="CHEBI:456216"/>
        <dbReference type="EC" id="6.3.2.8"/>
    </reaction>
</comment>
<evidence type="ECO:0000256" key="1">
    <source>
        <dbReference type="ARBA" id="ARBA00004496"/>
    </source>
</evidence>
<dbReference type="GO" id="GO:0008360">
    <property type="term" value="P:regulation of cell shape"/>
    <property type="evidence" value="ECO:0007669"/>
    <property type="project" value="UniProtKB-KW"/>
</dbReference>
<proteinExistence type="inferred from homology"/>
<dbReference type="InterPro" id="IPR000713">
    <property type="entry name" value="Mur_ligase_N"/>
</dbReference>